<feature type="domain" description="Fungal lipase-type" evidence="10">
    <location>
        <begin position="231"/>
        <end position="379"/>
    </location>
</feature>
<sequence>MHSLTSNIPPNIPLSSRKSSNKTQSGLRIRASQILSSDKHKTQHHPHQRQHQQSSIPVLDSISTLVQLRLHNNSHNQQPQFIDWNSLDAAAHATPISSPKEEISLQWRQLVNSNYDFDQLIDPLQPWLRREIIKYGEFAQATYDAFDFDSHSEYCGSCRYGIHNLFNKLGLGNHGYRATKHIYAMSHVDVPQWLQRSNLVDTWSKDSNWMGYVAVSDDEESRRIGRRDILVAWRGTVAPSEWFEDLQGKLEPIEKDSNEVKVEHGFLDIYRSKNESTRYNKSSASEQVMAEIRRLVSVYKAKGEEVGVTITGHSLGGALALLNAYELAASAIPNVAINVVSFGAPRVGNIAFRDKLHEQGVKTLRVRVKQDLVPRMPGILFNEESLQMFEEITGTLDWVYTHVGAELRLDAVESPYLKTGLNLVGWHSLETYLHLIDGHVSGNSRFRKEARRDVALVNKSCGMLIDDLRIPACWYQLENKGLVKNSYGRWVKPRRNPEDIPTQCSHCVEDHHDHCVEAVTCLA</sequence>
<comment type="similarity">
    <text evidence="2">Belongs to the AB hydrolase superfamily. Lipase family.</text>
</comment>
<comment type="caution">
    <text evidence="11">The sequence shown here is derived from an EMBL/GenBank/DDBJ whole genome shotgun (WGS) entry which is preliminary data.</text>
</comment>
<keyword evidence="6" id="KW-0809">Transit peptide</keyword>
<keyword evidence="3" id="KW-0150">Chloroplast</keyword>
<evidence type="ECO:0000256" key="9">
    <source>
        <dbReference type="SAM" id="MobiDB-lite"/>
    </source>
</evidence>
<evidence type="ECO:0000256" key="5">
    <source>
        <dbReference type="ARBA" id="ARBA00022801"/>
    </source>
</evidence>
<dbReference type="EMBL" id="JBBNAE010000003">
    <property type="protein sequence ID" value="KAK9137742.1"/>
    <property type="molecule type" value="Genomic_DNA"/>
</dbReference>
<keyword evidence="4" id="KW-0934">Plastid</keyword>
<evidence type="ECO:0000256" key="2">
    <source>
        <dbReference type="ARBA" id="ARBA00010701"/>
    </source>
</evidence>
<accession>A0AAP0JPF4</accession>
<reference evidence="11 12" key="1">
    <citation type="submission" date="2024-01" db="EMBL/GenBank/DDBJ databases">
        <title>Genome assemblies of Stephania.</title>
        <authorList>
            <person name="Yang L."/>
        </authorList>
    </citation>
    <scope>NUCLEOTIDE SEQUENCE [LARGE SCALE GENOMIC DNA]</scope>
    <source>
        <strain evidence="11">QJT</strain>
        <tissue evidence="11">Leaf</tissue>
    </source>
</reference>
<dbReference type="Gene3D" id="3.40.50.1820">
    <property type="entry name" value="alpha/beta hydrolase"/>
    <property type="match status" value="1"/>
</dbReference>
<evidence type="ECO:0000256" key="1">
    <source>
        <dbReference type="ARBA" id="ARBA00004229"/>
    </source>
</evidence>
<evidence type="ECO:0000313" key="12">
    <source>
        <dbReference type="Proteomes" id="UP001417504"/>
    </source>
</evidence>
<evidence type="ECO:0000259" key="10">
    <source>
        <dbReference type="Pfam" id="PF01764"/>
    </source>
</evidence>
<gene>
    <name evidence="11" type="ORF">Sjap_008336</name>
</gene>
<name>A0AAP0JPF4_9MAGN</name>
<evidence type="ECO:0000313" key="11">
    <source>
        <dbReference type="EMBL" id="KAK9137742.1"/>
    </source>
</evidence>
<feature type="compositionally biased region" description="Basic residues" evidence="9">
    <location>
        <begin position="41"/>
        <end position="50"/>
    </location>
</feature>
<dbReference type="SUPFAM" id="SSF53474">
    <property type="entry name" value="alpha/beta-Hydrolases"/>
    <property type="match status" value="1"/>
</dbReference>
<keyword evidence="8" id="KW-0443">Lipid metabolism</keyword>
<evidence type="ECO:0000256" key="7">
    <source>
        <dbReference type="ARBA" id="ARBA00022963"/>
    </source>
</evidence>
<dbReference type="InterPro" id="IPR002921">
    <property type="entry name" value="Fungal_lipase-type"/>
</dbReference>
<evidence type="ECO:0000256" key="4">
    <source>
        <dbReference type="ARBA" id="ARBA00022640"/>
    </source>
</evidence>
<protein>
    <recommendedName>
        <fullName evidence="10">Fungal lipase-type domain-containing protein</fullName>
    </recommendedName>
</protein>
<dbReference type="GO" id="GO:0008970">
    <property type="term" value="F:phospholipase A1 activity"/>
    <property type="evidence" value="ECO:0007669"/>
    <property type="project" value="UniProtKB-ARBA"/>
</dbReference>
<dbReference type="AlphaFoldDB" id="A0AAP0JPF4"/>
<feature type="compositionally biased region" description="Polar residues" evidence="9">
    <location>
        <begin position="1"/>
        <end position="26"/>
    </location>
</feature>
<keyword evidence="5" id="KW-0378">Hydrolase</keyword>
<dbReference type="GO" id="GO:0016042">
    <property type="term" value="P:lipid catabolic process"/>
    <property type="evidence" value="ECO:0007669"/>
    <property type="project" value="UniProtKB-KW"/>
</dbReference>
<organism evidence="11 12">
    <name type="scientific">Stephania japonica</name>
    <dbReference type="NCBI Taxonomy" id="461633"/>
    <lineage>
        <taxon>Eukaryota</taxon>
        <taxon>Viridiplantae</taxon>
        <taxon>Streptophyta</taxon>
        <taxon>Embryophyta</taxon>
        <taxon>Tracheophyta</taxon>
        <taxon>Spermatophyta</taxon>
        <taxon>Magnoliopsida</taxon>
        <taxon>Ranunculales</taxon>
        <taxon>Menispermaceae</taxon>
        <taxon>Menispermoideae</taxon>
        <taxon>Cissampelideae</taxon>
        <taxon>Stephania</taxon>
    </lineage>
</organism>
<evidence type="ECO:0000256" key="6">
    <source>
        <dbReference type="ARBA" id="ARBA00022946"/>
    </source>
</evidence>
<keyword evidence="7" id="KW-0442">Lipid degradation</keyword>
<proteinExistence type="inferred from homology"/>
<dbReference type="Pfam" id="PF01764">
    <property type="entry name" value="Lipase_3"/>
    <property type="match status" value="1"/>
</dbReference>
<dbReference type="GO" id="GO:0009507">
    <property type="term" value="C:chloroplast"/>
    <property type="evidence" value="ECO:0007669"/>
    <property type="project" value="UniProtKB-SubCell"/>
</dbReference>
<dbReference type="PANTHER" id="PTHR31403">
    <property type="entry name" value="PHOSPHOLIPASE A1-IBETA2, CHLOROPLASTIC"/>
    <property type="match status" value="1"/>
</dbReference>
<keyword evidence="12" id="KW-1185">Reference proteome</keyword>
<dbReference type="InterPro" id="IPR029058">
    <property type="entry name" value="AB_hydrolase_fold"/>
</dbReference>
<evidence type="ECO:0000256" key="8">
    <source>
        <dbReference type="ARBA" id="ARBA00023098"/>
    </source>
</evidence>
<dbReference type="Proteomes" id="UP001417504">
    <property type="component" value="Unassembled WGS sequence"/>
</dbReference>
<dbReference type="FunFam" id="3.40.50.1820:FF:000065">
    <property type="entry name" value="Phospholipase A1-II 3"/>
    <property type="match status" value="1"/>
</dbReference>
<feature type="region of interest" description="Disordered" evidence="9">
    <location>
        <begin position="1"/>
        <end position="56"/>
    </location>
</feature>
<dbReference type="CDD" id="cd00519">
    <property type="entry name" value="Lipase_3"/>
    <property type="match status" value="1"/>
</dbReference>
<evidence type="ECO:0000256" key="3">
    <source>
        <dbReference type="ARBA" id="ARBA00022528"/>
    </source>
</evidence>
<dbReference type="PANTHER" id="PTHR31403:SF11">
    <property type="entry name" value="OS12G0614500 PROTEIN"/>
    <property type="match status" value="1"/>
</dbReference>
<comment type="subcellular location">
    <subcellularLocation>
        <location evidence="1">Plastid</location>
        <location evidence="1">Chloroplast</location>
    </subcellularLocation>
</comment>